<dbReference type="EMBL" id="LR899010">
    <property type="protein sequence ID" value="CAD7081043.1"/>
    <property type="molecule type" value="Genomic_DNA"/>
</dbReference>
<evidence type="ECO:0000256" key="13">
    <source>
        <dbReference type="ARBA" id="ARBA00052491"/>
    </source>
</evidence>
<dbReference type="SUPFAM" id="SSF55729">
    <property type="entry name" value="Acyl-CoA N-acyltransferases (Nat)"/>
    <property type="match status" value="1"/>
</dbReference>
<dbReference type="PANTHER" id="PTHR20905">
    <property type="entry name" value="N-ACETYLTRANSFERASE-RELATED"/>
    <property type="match status" value="1"/>
</dbReference>
<evidence type="ECO:0000256" key="6">
    <source>
        <dbReference type="ARBA" id="ARBA00050189"/>
    </source>
</evidence>
<evidence type="ECO:0000256" key="12">
    <source>
        <dbReference type="ARBA" id="ARBA00052335"/>
    </source>
</evidence>
<comment type="catalytic activity">
    <reaction evidence="12">
        <text>dopamine + hexadecanoyl-CoA = N-hexadecanoyl-dopamine + CoA + H(+)</text>
        <dbReference type="Rhea" id="RHEA:51376"/>
        <dbReference type="ChEBI" id="CHEBI:15378"/>
        <dbReference type="ChEBI" id="CHEBI:57287"/>
        <dbReference type="ChEBI" id="CHEBI:57379"/>
        <dbReference type="ChEBI" id="CHEBI:59905"/>
        <dbReference type="ChEBI" id="CHEBI:134058"/>
    </reaction>
    <physiologicalReaction direction="left-to-right" evidence="12">
        <dbReference type="Rhea" id="RHEA:51377"/>
    </physiologicalReaction>
</comment>
<evidence type="ECO:0000259" key="14">
    <source>
        <dbReference type="PROSITE" id="PS51186"/>
    </source>
</evidence>
<protein>
    <recommendedName>
        <fullName evidence="5">aralkylamine N-acetyltransferase</fullName>
        <ecNumber evidence="5">2.3.1.87</ecNumber>
    </recommendedName>
</protein>
<dbReference type="AlphaFoldDB" id="A0A7R8UHL2"/>
<evidence type="ECO:0000256" key="7">
    <source>
        <dbReference type="ARBA" id="ARBA00050849"/>
    </source>
</evidence>
<evidence type="ECO:0000256" key="9">
    <source>
        <dbReference type="ARBA" id="ARBA00051711"/>
    </source>
</evidence>
<evidence type="ECO:0000256" key="11">
    <source>
        <dbReference type="ARBA" id="ARBA00052178"/>
    </source>
</evidence>
<feature type="domain" description="N-acetyltransferase" evidence="14">
    <location>
        <begin position="7"/>
        <end position="206"/>
    </location>
</feature>
<proteinExistence type="inferred from homology"/>
<comment type="similarity">
    <text evidence="4">Belongs to the acetyltransferase family. AANAT subfamily.</text>
</comment>
<comment type="catalytic activity">
    <reaction evidence="11">
        <text>serotonin + hexadecanoyl-CoA = N-hexadecanoyl-serotonin + CoA + H(+)</text>
        <dbReference type="Rhea" id="RHEA:51384"/>
        <dbReference type="ChEBI" id="CHEBI:15378"/>
        <dbReference type="ChEBI" id="CHEBI:57287"/>
        <dbReference type="ChEBI" id="CHEBI:57379"/>
        <dbReference type="ChEBI" id="CHEBI:134059"/>
        <dbReference type="ChEBI" id="CHEBI:350546"/>
    </reaction>
    <physiologicalReaction direction="left-to-right" evidence="11">
        <dbReference type="Rhea" id="RHEA:51385"/>
    </physiologicalReaction>
</comment>
<dbReference type="InterPro" id="IPR000182">
    <property type="entry name" value="GNAT_dom"/>
</dbReference>
<dbReference type="Gene3D" id="3.40.630.30">
    <property type="match status" value="1"/>
</dbReference>
<dbReference type="Proteomes" id="UP000594454">
    <property type="component" value="Chromosome 2"/>
</dbReference>
<evidence type="ECO:0000256" key="1">
    <source>
        <dbReference type="ARBA" id="ARBA00022679"/>
    </source>
</evidence>
<comment type="catalytic activity">
    <reaction evidence="7">
        <text>serotonin + octadecanoyl-CoA = N-octadecanoyl-serotonin + CoA + H(+)</text>
        <dbReference type="Rhea" id="RHEA:51400"/>
        <dbReference type="ChEBI" id="CHEBI:15378"/>
        <dbReference type="ChEBI" id="CHEBI:57287"/>
        <dbReference type="ChEBI" id="CHEBI:57394"/>
        <dbReference type="ChEBI" id="CHEBI:134065"/>
        <dbReference type="ChEBI" id="CHEBI:350546"/>
    </reaction>
    <physiologicalReaction direction="left-to-right" evidence="7">
        <dbReference type="Rhea" id="RHEA:51401"/>
    </physiologicalReaction>
</comment>
<comment type="catalytic activity">
    <reaction evidence="13">
        <text>serotonin + acetyl-CoA = N-acetylserotonin + CoA + H(+)</text>
        <dbReference type="Rhea" id="RHEA:25217"/>
        <dbReference type="ChEBI" id="CHEBI:15378"/>
        <dbReference type="ChEBI" id="CHEBI:17697"/>
        <dbReference type="ChEBI" id="CHEBI:57287"/>
        <dbReference type="ChEBI" id="CHEBI:57288"/>
        <dbReference type="ChEBI" id="CHEBI:350546"/>
        <dbReference type="EC" id="2.3.1.87"/>
    </reaction>
    <physiologicalReaction direction="left-to-right" evidence="13">
        <dbReference type="Rhea" id="RHEA:25218"/>
    </physiologicalReaction>
</comment>
<sequence>MSPTSEVTIRLATPADMEDILHGFRTYYTAHEPLSGAHKIKKMTPVEEEYYMLVARKSLSLVATNPDQGGKLVGFLTCHIYTPRFDQEVADLLAKYPPDERFITIESIFQKMDRETNLLEVYKVDKVFALFSLGVDPSMRGKSIGFRLVEKALSMAQSLGCKIASVDCTSYYSAQIAQRLGMKCIHEIAYADFVDENGEQIFKPLPIHTHLKRFVKVF</sequence>
<dbReference type="Pfam" id="PF00583">
    <property type="entry name" value="Acetyltransf_1"/>
    <property type="match status" value="1"/>
</dbReference>
<gene>
    <name evidence="15" type="ORF">HERILL_LOCUS4168</name>
</gene>
<evidence type="ECO:0000256" key="2">
    <source>
        <dbReference type="ARBA" id="ARBA00023315"/>
    </source>
</evidence>
<dbReference type="OrthoDB" id="8113373at2759"/>
<comment type="catalytic activity">
    <reaction evidence="8">
        <text>serotonin + (5Z,8Z,11Z,14Z)-eicosatetraenoyl-CoA = N-[(5Z,8Z,11Z,14Z)-eicosatetraenoyl]-serotonin + CoA + H(+)</text>
        <dbReference type="Rhea" id="RHEA:51396"/>
        <dbReference type="ChEBI" id="CHEBI:15378"/>
        <dbReference type="ChEBI" id="CHEBI:57287"/>
        <dbReference type="ChEBI" id="CHEBI:57368"/>
        <dbReference type="ChEBI" id="CHEBI:132255"/>
        <dbReference type="ChEBI" id="CHEBI:350546"/>
    </reaction>
    <physiologicalReaction direction="left-to-right" evidence="8">
        <dbReference type="Rhea" id="RHEA:51397"/>
    </physiologicalReaction>
</comment>
<reference evidence="15 16" key="1">
    <citation type="submission" date="2020-11" db="EMBL/GenBank/DDBJ databases">
        <authorList>
            <person name="Wallbank WR R."/>
            <person name="Pardo Diaz C."/>
            <person name="Kozak K."/>
            <person name="Martin S."/>
            <person name="Jiggins C."/>
            <person name="Moest M."/>
            <person name="Warren A I."/>
            <person name="Generalovic N T."/>
            <person name="Byers J.R.P. K."/>
            <person name="Montejo-Kovacevich G."/>
            <person name="Yen C E."/>
        </authorList>
    </citation>
    <scope>NUCLEOTIDE SEQUENCE [LARGE SCALE GENOMIC DNA]</scope>
</reference>
<comment type="catalytic activity">
    <reaction evidence="9">
        <text>dopamine + acetyl-CoA = N-acetyldopamine + CoA + H(+)</text>
        <dbReference type="Rhea" id="RHEA:51388"/>
        <dbReference type="ChEBI" id="CHEBI:15378"/>
        <dbReference type="ChEBI" id="CHEBI:57287"/>
        <dbReference type="ChEBI" id="CHEBI:57288"/>
        <dbReference type="ChEBI" id="CHEBI:59905"/>
        <dbReference type="ChEBI" id="CHEBI:125678"/>
    </reaction>
    <physiologicalReaction direction="left-to-right" evidence="9">
        <dbReference type="Rhea" id="RHEA:51389"/>
    </physiologicalReaction>
</comment>
<evidence type="ECO:0000256" key="5">
    <source>
        <dbReference type="ARBA" id="ARBA00039114"/>
    </source>
</evidence>
<dbReference type="EC" id="2.3.1.87" evidence="5"/>
<comment type="catalytic activity">
    <reaction evidence="10">
        <text>serotonin + (9Z)-octadecenoyl-CoA = N-(9Z-octadecenoyl)-serotonin + CoA + H(+)</text>
        <dbReference type="Rhea" id="RHEA:51392"/>
        <dbReference type="ChEBI" id="CHEBI:15378"/>
        <dbReference type="ChEBI" id="CHEBI:57287"/>
        <dbReference type="ChEBI" id="CHEBI:57387"/>
        <dbReference type="ChEBI" id="CHEBI:134064"/>
        <dbReference type="ChEBI" id="CHEBI:350546"/>
    </reaction>
    <physiologicalReaction direction="left-to-right" evidence="10">
        <dbReference type="Rhea" id="RHEA:51393"/>
    </physiologicalReaction>
</comment>
<evidence type="ECO:0000256" key="8">
    <source>
        <dbReference type="ARBA" id="ARBA00051284"/>
    </source>
</evidence>
<dbReference type="CDD" id="cd04301">
    <property type="entry name" value="NAT_SF"/>
    <property type="match status" value="1"/>
</dbReference>
<dbReference type="PANTHER" id="PTHR20905:SF1">
    <property type="entry name" value="AT07410P-RELATED"/>
    <property type="match status" value="1"/>
</dbReference>
<accession>A0A7R8UHL2</accession>
<keyword evidence="2" id="KW-0012">Acyltransferase</keyword>
<comment type="pathway">
    <text evidence="3">Aromatic compound metabolism; melatonin biosynthesis; melatonin from serotonin: step 1/2.</text>
</comment>
<dbReference type="InParanoid" id="A0A7R8UHL2"/>
<evidence type="ECO:0000256" key="4">
    <source>
        <dbReference type="ARBA" id="ARBA00038182"/>
    </source>
</evidence>
<evidence type="ECO:0000313" key="16">
    <source>
        <dbReference type="Proteomes" id="UP000594454"/>
    </source>
</evidence>
<keyword evidence="16" id="KW-1185">Reference proteome</keyword>
<evidence type="ECO:0000313" key="15">
    <source>
        <dbReference type="EMBL" id="CAD7081043.1"/>
    </source>
</evidence>
<organism evidence="15 16">
    <name type="scientific">Hermetia illucens</name>
    <name type="common">Black soldier fly</name>
    <dbReference type="NCBI Taxonomy" id="343691"/>
    <lineage>
        <taxon>Eukaryota</taxon>
        <taxon>Metazoa</taxon>
        <taxon>Ecdysozoa</taxon>
        <taxon>Arthropoda</taxon>
        <taxon>Hexapoda</taxon>
        <taxon>Insecta</taxon>
        <taxon>Pterygota</taxon>
        <taxon>Neoptera</taxon>
        <taxon>Endopterygota</taxon>
        <taxon>Diptera</taxon>
        <taxon>Brachycera</taxon>
        <taxon>Stratiomyomorpha</taxon>
        <taxon>Stratiomyidae</taxon>
        <taxon>Hermetiinae</taxon>
        <taxon>Hermetia</taxon>
    </lineage>
</organism>
<name>A0A7R8UHL2_HERIL</name>
<evidence type="ECO:0000256" key="10">
    <source>
        <dbReference type="ARBA" id="ARBA00051823"/>
    </source>
</evidence>
<dbReference type="OMA" id="ANIFERC"/>
<dbReference type="InterPro" id="IPR016181">
    <property type="entry name" value="Acyl_CoA_acyltransferase"/>
</dbReference>
<dbReference type="PROSITE" id="PS51186">
    <property type="entry name" value="GNAT"/>
    <property type="match status" value="1"/>
</dbReference>
<comment type="catalytic activity">
    <reaction evidence="6">
        <text>dopamine + (9Z)-octadecenoyl-CoA = N-(9Z-octadecanoyl)-dopamine + CoA + H(+)</text>
        <dbReference type="Rhea" id="RHEA:51380"/>
        <dbReference type="ChEBI" id="CHEBI:15378"/>
        <dbReference type="ChEBI" id="CHEBI:31883"/>
        <dbReference type="ChEBI" id="CHEBI:57287"/>
        <dbReference type="ChEBI" id="CHEBI:57387"/>
        <dbReference type="ChEBI" id="CHEBI:59905"/>
    </reaction>
    <physiologicalReaction direction="left-to-right" evidence="6">
        <dbReference type="Rhea" id="RHEA:51381"/>
    </physiologicalReaction>
</comment>
<evidence type="ECO:0000256" key="3">
    <source>
        <dbReference type="ARBA" id="ARBA00037926"/>
    </source>
</evidence>
<dbReference type="FunFam" id="3.40.630.30:FF:000046">
    <property type="entry name" value="Dopamine N-acetyltransferase"/>
    <property type="match status" value="1"/>
</dbReference>
<dbReference type="GO" id="GO:0004059">
    <property type="term" value="F:aralkylamine N-acetyltransferase activity"/>
    <property type="evidence" value="ECO:0007669"/>
    <property type="project" value="UniProtKB-EC"/>
</dbReference>
<keyword evidence="1" id="KW-0808">Transferase</keyword>